<dbReference type="InterPro" id="IPR019080">
    <property type="entry name" value="YqaJ_viral_recombinase"/>
</dbReference>
<evidence type="ECO:0000256" key="1">
    <source>
        <dbReference type="PROSITE-ProRule" id="PRU00325"/>
    </source>
</evidence>
<evidence type="ECO:0000259" key="2">
    <source>
        <dbReference type="PROSITE" id="PS50966"/>
    </source>
</evidence>
<dbReference type="Proteomes" id="UP000085678">
    <property type="component" value="Unplaced"/>
</dbReference>
<dbReference type="GO" id="GO:0006281">
    <property type="term" value="P:DNA repair"/>
    <property type="evidence" value="ECO:0007669"/>
    <property type="project" value="UniProtKB-ARBA"/>
</dbReference>
<dbReference type="InParanoid" id="A0A1S3HT46"/>
<accession>A0A1S3HT46</accession>
<dbReference type="InterPro" id="IPR011604">
    <property type="entry name" value="PDDEXK-like_dom_sf"/>
</dbReference>
<dbReference type="SUPFAM" id="SSF52980">
    <property type="entry name" value="Restriction endonuclease-like"/>
    <property type="match status" value="1"/>
</dbReference>
<gene>
    <name evidence="4" type="primary">LOC106157950</name>
</gene>
<proteinExistence type="predicted"/>
<dbReference type="RefSeq" id="XP_013389212.1">
    <property type="nucleotide sequence ID" value="XM_013533758.2"/>
</dbReference>
<dbReference type="CDD" id="cd22343">
    <property type="entry name" value="PDDEXK_lambda_exonuclease-like"/>
    <property type="match status" value="1"/>
</dbReference>
<dbReference type="InterPro" id="IPR011335">
    <property type="entry name" value="Restrct_endonuc-II-like"/>
</dbReference>
<dbReference type="PROSITE" id="PS50966">
    <property type="entry name" value="ZF_SWIM"/>
    <property type="match status" value="1"/>
</dbReference>
<evidence type="ECO:0000313" key="3">
    <source>
        <dbReference type="Proteomes" id="UP000085678"/>
    </source>
</evidence>
<dbReference type="Pfam" id="PF09588">
    <property type="entry name" value="YqaJ"/>
    <property type="match status" value="1"/>
</dbReference>
<dbReference type="AlphaFoldDB" id="A0A1S3HT46"/>
<dbReference type="GeneID" id="106157950"/>
<dbReference type="Gene3D" id="3.90.320.10">
    <property type="match status" value="1"/>
</dbReference>
<dbReference type="KEGG" id="lak:106157950"/>
<feature type="domain" description="SWIM-type" evidence="2">
    <location>
        <begin position="174"/>
        <end position="213"/>
    </location>
</feature>
<dbReference type="InterPro" id="IPR003034">
    <property type="entry name" value="SAP_dom"/>
</dbReference>
<keyword evidence="1" id="KW-0479">Metal-binding</keyword>
<dbReference type="InterPro" id="IPR051703">
    <property type="entry name" value="NF-kappa-B_Signaling_Reg"/>
</dbReference>
<dbReference type="Pfam" id="PF02037">
    <property type="entry name" value="SAP"/>
    <property type="match status" value="1"/>
</dbReference>
<dbReference type="InterPro" id="IPR007527">
    <property type="entry name" value="Znf_SWIM"/>
</dbReference>
<dbReference type="GO" id="GO:0008270">
    <property type="term" value="F:zinc ion binding"/>
    <property type="evidence" value="ECO:0007669"/>
    <property type="project" value="UniProtKB-KW"/>
</dbReference>
<organism evidence="3 4">
    <name type="scientific">Lingula anatina</name>
    <name type="common">Brachiopod</name>
    <name type="synonym">Lingula unguis</name>
    <dbReference type="NCBI Taxonomy" id="7574"/>
    <lineage>
        <taxon>Eukaryota</taxon>
        <taxon>Metazoa</taxon>
        <taxon>Spiralia</taxon>
        <taxon>Lophotrochozoa</taxon>
        <taxon>Brachiopoda</taxon>
        <taxon>Linguliformea</taxon>
        <taxon>Lingulata</taxon>
        <taxon>Lingulida</taxon>
        <taxon>Linguloidea</taxon>
        <taxon>Lingulidae</taxon>
        <taxon>Lingula</taxon>
    </lineage>
</organism>
<dbReference type="PANTHER" id="PTHR46609:SF8">
    <property type="entry name" value="YQAJ VIRAL RECOMBINASE DOMAIN-CONTAINING PROTEIN"/>
    <property type="match status" value="1"/>
</dbReference>
<name>A0A1S3HT46_LINAN</name>
<dbReference type="OrthoDB" id="5918941at2759"/>
<keyword evidence="1" id="KW-0863">Zinc-finger</keyword>
<evidence type="ECO:0000313" key="4">
    <source>
        <dbReference type="RefSeq" id="XP_013389212.1"/>
    </source>
</evidence>
<sequence length="578" mass="64987">MSESHTVILSEEDVPGAKLPTPNVEEHTNVVLKRWLACRGLRVSGKRAELIARCKNCIAAGKAGEIDVSVDQGKWYQRKLREQNIENEDPSSQQENSGSWSGLVPEAVPQVFNYGNIYQWLVESLPSFDTTEKPLRRGSQYVQSGYVGQIYYKRDSSTVYFKGVVLASMRNEKYTVTVTLSVNSGAVKAASCHCKASSLNRCSHVAALLIFLHEKPSCTSLPCAWKKGSKRRNPSALHEASYTSYKVVRNDVINFDPRPPGSKVSREDLNAFKSSLSFANANTGTVSMWETLLTYQYLDYELSSERLLTLKDLKLILLHDLTPEGCWPVMIEGTKSQADCAGWFQERSRRITASVAHEAVKIWKAISEQGVTDGIRQRVLKLLRKHIWGLDAVSTYYMQHGSSMEKQAREDYASITNAKVSESGLWVDPAVPELACSPDGLVFDTSSDDPDGLLEIKVLKVFQKSAPEDVAAQYANGSISTKDLAGQCFTINDKGEIKLRESHAYYYQIQFQMGITGREWCDFVLWSPKGQPNVQRIWRDNAFVKDMFKSCRNLWKSAFAYEIFEMRAPRGLKPFIVV</sequence>
<keyword evidence="1" id="KW-0862">Zinc</keyword>
<keyword evidence="3" id="KW-1185">Reference proteome</keyword>
<protein>
    <submittedName>
        <fullName evidence="4">Uncharacterized protein LOC106157950</fullName>
    </submittedName>
</protein>
<dbReference type="PANTHER" id="PTHR46609">
    <property type="entry name" value="EXONUCLEASE, PHAGE-TYPE/RECB, C-TERMINAL DOMAIN-CONTAINING PROTEIN"/>
    <property type="match status" value="1"/>
</dbReference>
<reference evidence="4" key="1">
    <citation type="submission" date="2025-08" db="UniProtKB">
        <authorList>
            <consortium name="RefSeq"/>
        </authorList>
    </citation>
    <scope>IDENTIFICATION</scope>
    <source>
        <tissue evidence="4">Gonads</tissue>
    </source>
</reference>